<comment type="caution">
    <text evidence="1">The sequence shown here is derived from an EMBL/GenBank/DDBJ whole genome shotgun (WGS) entry which is preliminary data.</text>
</comment>
<gene>
    <name evidence="1" type="ORF">N3K66_008312</name>
</gene>
<evidence type="ECO:0000313" key="2">
    <source>
        <dbReference type="Proteomes" id="UP001163324"/>
    </source>
</evidence>
<keyword evidence="2" id="KW-1185">Reference proteome</keyword>
<accession>A0ACC0UT37</accession>
<dbReference type="EMBL" id="CM047947">
    <property type="protein sequence ID" value="KAI9897290.1"/>
    <property type="molecule type" value="Genomic_DNA"/>
</dbReference>
<organism evidence="1 2">
    <name type="scientific">Trichothecium roseum</name>
    <dbReference type="NCBI Taxonomy" id="47278"/>
    <lineage>
        <taxon>Eukaryota</taxon>
        <taxon>Fungi</taxon>
        <taxon>Dikarya</taxon>
        <taxon>Ascomycota</taxon>
        <taxon>Pezizomycotina</taxon>
        <taxon>Sordariomycetes</taxon>
        <taxon>Hypocreomycetidae</taxon>
        <taxon>Hypocreales</taxon>
        <taxon>Hypocreales incertae sedis</taxon>
        <taxon>Trichothecium</taxon>
    </lineage>
</organism>
<sequence length="492" mass="55582">MPLPFLFSVIRDGPPPWLTKHALPLIYGGGSIAALSAVKWYSSGAVNKAECKLHGKVVLLTGGTSGVGQRVAHELAARGAQLVLLTQTPVSDPFLAEYIQELRDTYDNHLIYAEQVDLTSLHSVRKFATKWVDNAPPRRIDMIILCAATLTPPGHDKKETPEGVEETYMVNYLANVHLLSILSPAIRAQPFDRNVRIIIASCSSYIGAPSLKEAIDDESWTPSIAYKQSKLALNVFAQSYQKHLDAYKRPDHFPNNARVIMVDPGYCRTPGMWRWLTRGSLIGLGIYVATYIVPWVLLKSPHRGAQSFLHAAMDPMLGRGEGGRLVKECREVDWAREEIRDEEVGRQLWEETDGLIERVEKAQAKRRAVEKRQRAEEKATKAKEDKEAARAAATATPEKTEEEEASQVTEEEEKEPSSDYENMLKSAKRKSKTRAKEKEREAKPAEDDVSVLSAESKNSKEKKEKKERKDKDKEKKDRRKDKEREKRRSKKE</sequence>
<evidence type="ECO:0000313" key="1">
    <source>
        <dbReference type="EMBL" id="KAI9897290.1"/>
    </source>
</evidence>
<proteinExistence type="predicted"/>
<protein>
    <submittedName>
        <fullName evidence="1">Uncharacterized protein</fullName>
    </submittedName>
</protein>
<dbReference type="Proteomes" id="UP001163324">
    <property type="component" value="Chromosome 8"/>
</dbReference>
<reference evidence="1" key="1">
    <citation type="submission" date="2022-10" db="EMBL/GenBank/DDBJ databases">
        <title>Complete Genome of Trichothecium roseum strain YXFP-22015, a Plant Pathogen Isolated from Citrus.</title>
        <authorList>
            <person name="Wang Y."/>
            <person name="Zhu L."/>
        </authorList>
    </citation>
    <scope>NUCLEOTIDE SEQUENCE</scope>
    <source>
        <strain evidence="1">YXFP-22015</strain>
    </source>
</reference>
<name>A0ACC0UT37_9HYPO</name>